<proteinExistence type="predicted"/>
<dbReference type="EMBL" id="MU001716">
    <property type="protein sequence ID" value="KAF2452261.1"/>
    <property type="molecule type" value="Genomic_DNA"/>
</dbReference>
<organism evidence="2 3">
    <name type="scientific">Lineolata rhizophorae</name>
    <dbReference type="NCBI Taxonomy" id="578093"/>
    <lineage>
        <taxon>Eukaryota</taxon>
        <taxon>Fungi</taxon>
        <taxon>Dikarya</taxon>
        <taxon>Ascomycota</taxon>
        <taxon>Pezizomycotina</taxon>
        <taxon>Dothideomycetes</taxon>
        <taxon>Dothideomycetes incertae sedis</taxon>
        <taxon>Lineolatales</taxon>
        <taxon>Lineolataceae</taxon>
        <taxon>Lineolata</taxon>
    </lineage>
</organism>
<feature type="region of interest" description="Disordered" evidence="1">
    <location>
        <begin position="24"/>
        <end position="68"/>
    </location>
</feature>
<name>A0A6A6NKM3_9PEZI</name>
<accession>A0A6A6NKM3</accession>
<dbReference type="Proteomes" id="UP000799766">
    <property type="component" value="Unassembled WGS sequence"/>
</dbReference>
<keyword evidence="3" id="KW-1185">Reference proteome</keyword>
<evidence type="ECO:0000256" key="1">
    <source>
        <dbReference type="SAM" id="MobiDB-lite"/>
    </source>
</evidence>
<evidence type="ECO:0000313" key="2">
    <source>
        <dbReference type="EMBL" id="KAF2452261.1"/>
    </source>
</evidence>
<gene>
    <name evidence="2" type="ORF">BDY21DRAFT_359726</name>
</gene>
<dbReference type="AlphaFoldDB" id="A0A6A6NKM3"/>
<reference evidence="2" key="1">
    <citation type="journal article" date="2020" name="Stud. Mycol.">
        <title>101 Dothideomycetes genomes: a test case for predicting lifestyles and emergence of pathogens.</title>
        <authorList>
            <person name="Haridas S."/>
            <person name="Albert R."/>
            <person name="Binder M."/>
            <person name="Bloem J."/>
            <person name="Labutti K."/>
            <person name="Salamov A."/>
            <person name="Andreopoulos B."/>
            <person name="Baker S."/>
            <person name="Barry K."/>
            <person name="Bills G."/>
            <person name="Bluhm B."/>
            <person name="Cannon C."/>
            <person name="Castanera R."/>
            <person name="Culley D."/>
            <person name="Daum C."/>
            <person name="Ezra D."/>
            <person name="Gonzalez J."/>
            <person name="Henrissat B."/>
            <person name="Kuo A."/>
            <person name="Liang C."/>
            <person name="Lipzen A."/>
            <person name="Lutzoni F."/>
            <person name="Magnuson J."/>
            <person name="Mondo S."/>
            <person name="Nolan M."/>
            <person name="Ohm R."/>
            <person name="Pangilinan J."/>
            <person name="Park H.-J."/>
            <person name="Ramirez L."/>
            <person name="Alfaro M."/>
            <person name="Sun H."/>
            <person name="Tritt A."/>
            <person name="Yoshinaga Y."/>
            <person name="Zwiers L.-H."/>
            <person name="Turgeon B."/>
            <person name="Goodwin S."/>
            <person name="Spatafora J."/>
            <person name="Crous P."/>
            <person name="Grigoriev I."/>
        </authorList>
    </citation>
    <scope>NUCLEOTIDE SEQUENCE</scope>
    <source>
        <strain evidence="2">ATCC 16933</strain>
    </source>
</reference>
<protein>
    <submittedName>
        <fullName evidence="2">Uncharacterized protein</fullName>
    </submittedName>
</protein>
<evidence type="ECO:0000313" key="3">
    <source>
        <dbReference type="Proteomes" id="UP000799766"/>
    </source>
</evidence>
<sequence length="68" mass="6932">MSLPVPNLASVGPVLVPTGVMLARSNSPGPNEARGDSFVPHWPASTTGDHQRPTPPGASDVCADGDQN</sequence>